<accession>A0A317WYJ1</accession>
<evidence type="ECO:0000313" key="1">
    <source>
        <dbReference type="EMBL" id="PWY91001.1"/>
    </source>
</evidence>
<organism evidence="1 2">
    <name type="scientific">Aspergillus heteromorphus CBS 117.55</name>
    <dbReference type="NCBI Taxonomy" id="1448321"/>
    <lineage>
        <taxon>Eukaryota</taxon>
        <taxon>Fungi</taxon>
        <taxon>Dikarya</taxon>
        <taxon>Ascomycota</taxon>
        <taxon>Pezizomycotina</taxon>
        <taxon>Eurotiomycetes</taxon>
        <taxon>Eurotiomycetidae</taxon>
        <taxon>Eurotiales</taxon>
        <taxon>Aspergillaceae</taxon>
        <taxon>Aspergillus</taxon>
        <taxon>Aspergillus subgen. Circumdati</taxon>
    </lineage>
</organism>
<evidence type="ECO:0000313" key="2">
    <source>
        <dbReference type="Proteomes" id="UP000247233"/>
    </source>
</evidence>
<keyword evidence="2" id="KW-1185">Reference proteome</keyword>
<dbReference type="Proteomes" id="UP000247233">
    <property type="component" value="Unassembled WGS sequence"/>
</dbReference>
<dbReference type="EMBL" id="MSFL01000002">
    <property type="protein sequence ID" value="PWY91001.1"/>
    <property type="molecule type" value="Genomic_DNA"/>
</dbReference>
<dbReference type="VEuPathDB" id="FungiDB:BO70DRAFT_392668"/>
<comment type="caution">
    <text evidence="1">The sequence shown here is derived from an EMBL/GenBank/DDBJ whole genome shotgun (WGS) entry which is preliminary data.</text>
</comment>
<dbReference type="RefSeq" id="XP_025403444.1">
    <property type="nucleotide sequence ID" value="XM_025546299.1"/>
</dbReference>
<protein>
    <submittedName>
        <fullName evidence="1">Uncharacterized protein</fullName>
    </submittedName>
</protein>
<proteinExistence type="predicted"/>
<sequence length="126" mass="14034">MFFVFFVRSMQNLAIEVPESTVMNILDRVYKPEQQKNKVLSLISAVVSMRFVIVTFQGGVFNSRLQWAFASTTILCQHTNSSLGRSDKGLIHGVPPTGDRAPMPLAPSVYSSSFPFTLWSAECLSQ</sequence>
<gene>
    <name evidence="1" type="ORF">BO70DRAFT_392668</name>
</gene>
<name>A0A317WYJ1_9EURO</name>
<reference evidence="1 2" key="1">
    <citation type="submission" date="2016-12" db="EMBL/GenBank/DDBJ databases">
        <title>The genomes of Aspergillus section Nigri reveals drivers in fungal speciation.</title>
        <authorList>
            <consortium name="DOE Joint Genome Institute"/>
            <person name="Vesth T.C."/>
            <person name="Nybo J."/>
            <person name="Theobald S."/>
            <person name="Brandl J."/>
            <person name="Frisvad J.C."/>
            <person name="Nielsen K.F."/>
            <person name="Lyhne E.K."/>
            <person name="Kogle M.E."/>
            <person name="Kuo A."/>
            <person name="Riley R."/>
            <person name="Clum A."/>
            <person name="Nolan M."/>
            <person name="Lipzen A."/>
            <person name="Salamov A."/>
            <person name="Henrissat B."/>
            <person name="Wiebenga A."/>
            <person name="De Vries R.P."/>
            <person name="Grigoriev I.V."/>
            <person name="Mortensen U.H."/>
            <person name="Andersen M.R."/>
            <person name="Baker S.E."/>
        </authorList>
    </citation>
    <scope>NUCLEOTIDE SEQUENCE [LARGE SCALE GENOMIC DNA]</scope>
    <source>
        <strain evidence="1 2">CBS 117.55</strain>
    </source>
</reference>
<dbReference type="GeneID" id="37068536"/>
<dbReference type="AlphaFoldDB" id="A0A317WYJ1"/>